<keyword evidence="3" id="KW-0812">Transmembrane</keyword>
<dbReference type="EMBL" id="JACHHZ010000002">
    <property type="protein sequence ID" value="MBB6093446.1"/>
    <property type="molecule type" value="Genomic_DNA"/>
</dbReference>
<dbReference type="AlphaFoldDB" id="A0A841HKR6"/>
<dbReference type="GO" id="GO:0019867">
    <property type="term" value="C:outer membrane"/>
    <property type="evidence" value="ECO:0007669"/>
    <property type="project" value="InterPro"/>
</dbReference>
<keyword evidence="4" id="KW-0472">Membrane</keyword>
<dbReference type="InterPro" id="IPR039910">
    <property type="entry name" value="D15-like"/>
</dbReference>
<evidence type="ECO:0000256" key="4">
    <source>
        <dbReference type="ARBA" id="ARBA00023136"/>
    </source>
</evidence>
<feature type="chain" id="PRO_5033049454" evidence="5">
    <location>
        <begin position="23"/>
        <end position="558"/>
    </location>
</feature>
<feature type="domain" description="Bacterial surface antigen (D15)" evidence="6">
    <location>
        <begin position="173"/>
        <end position="544"/>
    </location>
</feature>
<comment type="caution">
    <text evidence="7">The sequence shown here is derived from an EMBL/GenBank/DDBJ whole genome shotgun (WGS) entry which is preliminary data.</text>
</comment>
<reference evidence="7 8" key="1">
    <citation type="submission" date="2020-08" db="EMBL/GenBank/DDBJ databases">
        <title>Genomic Encyclopedia of Type Strains, Phase IV (KMG-IV): sequencing the most valuable type-strain genomes for metagenomic binning, comparative biology and taxonomic classification.</title>
        <authorList>
            <person name="Goeker M."/>
        </authorList>
    </citation>
    <scope>NUCLEOTIDE SEQUENCE [LARGE SCALE GENOMIC DNA]</scope>
    <source>
        <strain evidence="7 8">DSM 26723</strain>
    </source>
</reference>
<evidence type="ECO:0000256" key="5">
    <source>
        <dbReference type="SAM" id="SignalP"/>
    </source>
</evidence>
<dbReference type="PANTHER" id="PTHR12815:SF18">
    <property type="entry name" value="SORTING AND ASSEMBLY MACHINERY COMPONENT 50 HOMOLOG"/>
    <property type="match status" value="1"/>
</dbReference>
<evidence type="ECO:0000256" key="2">
    <source>
        <dbReference type="ARBA" id="ARBA00022452"/>
    </source>
</evidence>
<keyword evidence="2" id="KW-1134">Transmembrane beta strand</keyword>
<dbReference type="Pfam" id="PF01103">
    <property type="entry name" value="Omp85"/>
    <property type="match status" value="1"/>
</dbReference>
<accession>A0A841HKR6</accession>
<evidence type="ECO:0000259" key="6">
    <source>
        <dbReference type="Pfam" id="PF01103"/>
    </source>
</evidence>
<evidence type="ECO:0000256" key="3">
    <source>
        <dbReference type="ARBA" id="ARBA00022692"/>
    </source>
</evidence>
<sequence>MRGFAALVVVCAGACCGSYARAEENTAAEGEGEPAAAATQPPPTLEALEAQGATIGRIIIVNEDVFDTNLPEENNWLFRLANKFHIETRPDIIKEQLLVRSGDPLSARRVRESERILRTNDYLFDARITPVPSQDGTVDLVVRTRDVWTLKPGISFGRSGGENSTGIEFEESNLLGRGKEIELAFTRDVDRDIKRIRYQDPHLLGSWNRMQLAYEDNSDGRLRDFSFDRPFYSMETSWSAGAGAADWDRIDSRYDLGEVVDRYRHIEEDVSAFGGWSTGVSNGWVRRTVLGASYESDRFYSIEDDQAASVLPEDRVLAYPFVQVTLLEDAFEERRNQDQIERTEDLYTGTFWRGRIGYASTQLGSDRDAWMLATSAGASIERGENNKHTTVFALSGESRIEDGDLRNGVLTALARYYWRTSPRQLFFASLSGTVTESLDADRQLLLGGDNGLRGYPLRYQGGSSRALLTLEHRVYTKYYLFRLFHLGGAVFFDAGRTWGKGAVPGVNQGLLKDVGVGLRLGSSRSSFGNVIHLDLAFPLDGDNTIDDMQFLVETKKSF</sequence>
<dbReference type="Gene3D" id="2.40.160.50">
    <property type="entry name" value="membrane protein fhac: a member of the omp85/tpsb transporter family"/>
    <property type="match status" value="1"/>
</dbReference>
<gene>
    <name evidence="7" type="ORF">HNQ60_002324</name>
</gene>
<dbReference type="RefSeq" id="WP_184331775.1">
    <property type="nucleotide sequence ID" value="NZ_JACHHZ010000002.1"/>
</dbReference>
<evidence type="ECO:0000256" key="1">
    <source>
        <dbReference type="ARBA" id="ARBA00004370"/>
    </source>
</evidence>
<dbReference type="Gene3D" id="3.10.20.310">
    <property type="entry name" value="membrane protein fhac"/>
    <property type="match status" value="1"/>
</dbReference>
<organism evidence="7 8">
    <name type="scientific">Povalibacter uvarum</name>
    <dbReference type="NCBI Taxonomy" id="732238"/>
    <lineage>
        <taxon>Bacteria</taxon>
        <taxon>Pseudomonadati</taxon>
        <taxon>Pseudomonadota</taxon>
        <taxon>Gammaproteobacteria</taxon>
        <taxon>Steroidobacterales</taxon>
        <taxon>Steroidobacteraceae</taxon>
        <taxon>Povalibacter</taxon>
    </lineage>
</organism>
<dbReference type="Proteomes" id="UP000588068">
    <property type="component" value="Unassembled WGS sequence"/>
</dbReference>
<comment type="subcellular location">
    <subcellularLocation>
        <location evidence="1">Membrane</location>
    </subcellularLocation>
</comment>
<name>A0A841HKR6_9GAMM</name>
<proteinExistence type="predicted"/>
<keyword evidence="8" id="KW-1185">Reference proteome</keyword>
<evidence type="ECO:0000313" key="8">
    <source>
        <dbReference type="Proteomes" id="UP000588068"/>
    </source>
</evidence>
<feature type="signal peptide" evidence="5">
    <location>
        <begin position="1"/>
        <end position="22"/>
    </location>
</feature>
<evidence type="ECO:0000313" key="7">
    <source>
        <dbReference type="EMBL" id="MBB6093446.1"/>
    </source>
</evidence>
<protein>
    <submittedName>
        <fullName evidence="7">Hemolysin activation/secretion protein</fullName>
    </submittedName>
</protein>
<dbReference type="InterPro" id="IPR000184">
    <property type="entry name" value="Bac_surfAg_D15"/>
</dbReference>
<keyword evidence="5" id="KW-0732">Signal</keyword>
<dbReference type="PANTHER" id="PTHR12815">
    <property type="entry name" value="SORTING AND ASSEMBLY MACHINERY SAMM50 PROTEIN FAMILY MEMBER"/>
    <property type="match status" value="1"/>
</dbReference>